<gene>
    <name evidence="2" type="ORF">DIZ78_13195</name>
</gene>
<evidence type="ECO:0000313" key="2">
    <source>
        <dbReference type="EMBL" id="RDH84186.1"/>
    </source>
</evidence>
<keyword evidence="3" id="KW-1185">Reference proteome</keyword>
<dbReference type="Pfam" id="PF13435">
    <property type="entry name" value="Cytochrome_C554"/>
    <property type="match status" value="1"/>
</dbReference>
<dbReference type="Gene3D" id="1.10.1130.10">
    <property type="entry name" value="Flavocytochrome C3, Chain A"/>
    <property type="match status" value="1"/>
</dbReference>
<accession>A0A370DJ44</accession>
<reference evidence="2 3" key="1">
    <citation type="journal article" date="2018" name="ISME J.">
        <title>Endosymbiont genomes yield clues of tubeworm success.</title>
        <authorList>
            <person name="Li Y."/>
            <person name="Liles M.R."/>
            <person name="Halanych K.M."/>
        </authorList>
    </citation>
    <scope>NUCLEOTIDE SEQUENCE [LARGE SCALE GENOMIC DNA]</scope>
    <source>
        <strain evidence="2">A1462</strain>
    </source>
</reference>
<dbReference type="AlphaFoldDB" id="A0A370DJ44"/>
<organism evidence="2 3">
    <name type="scientific">endosymbiont of Escarpia spicata</name>
    <dbReference type="NCBI Taxonomy" id="2200908"/>
    <lineage>
        <taxon>Bacteria</taxon>
        <taxon>Pseudomonadati</taxon>
        <taxon>Pseudomonadota</taxon>
        <taxon>Gammaproteobacteria</taxon>
        <taxon>sulfur-oxidizing symbionts</taxon>
    </lineage>
</organism>
<dbReference type="Proteomes" id="UP000254771">
    <property type="component" value="Unassembled WGS sequence"/>
</dbReference>
<comment type="caution">
    <text evidence="2">The sequence shown here is derived from an EMBL/GenBank/DDBJ whole genome shotgun (WGS) entry which is preliminary data.</text>
</comment>
<evidence type="ECO:0000259" key="1">
    <source>
        <dbReference type="Pfam" id="PF13435"/>
    </source>
</evidence>
<protein>
    <recommendedName>
        <fullName evidence="1">Cytochrome c-552/4 domain-containing protein</fullName>
    </recommendedName>
</protein>
<dbReference type="EMBL" id="QFXE01000017">
    <property type="protein sequence ID" value="RDH84186.1"/>
    <property type="molecule type" value="Genomic_DNA"/>
</dbReference>
<proteinExistence type="predicted"/>
<name>A0A370DJ44_9GAMM</name>
<evidence type="ECO:0000313" key="3">
    <source>
        <dbReference type="Proteomes" id="UP000254771"/>
    </source>
</evidence>
<sequence length="429" mass="47549">MDGGTETGFIVNRHRIKFQFACGFVFSMLISTAMADSDPSASISTFLSRHWQRPLQHQGEAPASFPALETSLDPRACGTCHPQQFQDWQGSLHAHAMGPGLLGQLMDMNPVSRAEHQACLHCHAPLAEQADEVVAWLSGGETGSPQEETIPSGPLYNQGLICAGCHLRNFQVHGPHRNKALPPSPSLAENAHLPHNGWQPQDAFESSRFCAACHQFEADGYALNGKLLENTFEEWKASPQAKEGKSCQSCHMPDRRHLWRGIHDKATVLSGVRISLDGVETNNDRVSGTLSLTNTEVGHQFPTYVTPRVVMEAIQLDSLNQQISGTRQEQIIARQVSLDLSRELFDSRLAPGETAHLEYQAPHHPETQSILFRIQVEPDTFYRDFYRATLNSGSSDKGAETLRLALQNAEASVYTLFRREIPLELNSEP</sequence>
<dbReference type="InterPro" id="IPR023155">
    <property type="entry name" value="Cyt_c-552/4"/>
</dbReference>
<feature type="domain" description="Cytochrome c-552/4" evidence="1">
    <location>
        <begin position="76"/>
        <end position="132"/>
    </location>
</feature>
<dbReference type="InterPro" id="IPR036280">
    <property type="entry name" value="Multihaem_cyt_sf"/>
</dbReference>
<dbReference type="SUPFAM" id="SSF48695">
    <property type="entry name" value="Multiheme cytochromes"/>
    <property type="match status" value="1"/>
</dbReference>